<evidence type="ECO:0000256" key="3">
    <source>
        <dbReference type="ARBA" id="ARBA00022723"/>
    </source>
</evidence>
<dbReference type="PIRSF" id="PIRSF036407">
    <property type="entry name" value="Selenphspht_syn"/>
    <property type="match status" value="1"/>
</dbReference>
<dbReference type="Gene3D" id="3.90.650.10">
    <property type="entry name" value="PurM-like C-terminal domain"/>
    <property type="match status" value="1"/>
</dbReference>
<dbReference type="Proteomes" id="UP000316292">
    <property type="component" value="Unassembled WGS sequence"/>
</dbReference>
<dbReference type="InterPro" id="IPR036921">
    <property type="entry name" value="PurM-like_N_sf"/>
</dbReference>
<dbReference type="NCBIfam" id="NF002098">
    <property type="entry name" value="PRK00943.1"/>
    <property type="match status" value="1"/>
</dbReference>
<feature type="domain" description="PurM-like N-terminal" evidence="10">
    <location>
        <begin position="52"/>
        <end position="158"/>
    </location>
</feature>
<keyword evidence="6 9" id="KW-0067">ATP-binding</keyword>
<keyword evidence="8 9" id="KW-0711">Selenium</keyword>
<keyword evidence="4 9" id="KW-0547">Nucleotide-binding</keyword>
<dbReference type="AlphaFoldDB" id="A0A538SCQ5"/>
<dbReference type="EC" id="2.7.9.3" evidence="9"/>
<evidence type="ECO:0000313" key="12">
    <source>
        <dbReference type="EMBL" id="TMQ49154.1"/>
    </source>
</evidence>
<dbReference type="FunFam" id="3.30.1330.10:FF:000003">
    <property type="entry name" value="Selenide, water dikinase"/>
    <property type="match status" value="1"/>
</dbReference>
<feature type="binding site" description="in other chain" evidence="9">
    <location>
        <position position="93"/>
    </location>
    <ligand>
        <name>ATP</name>
        <dbReference type="ChEBI" id="CHEBI:30616"/>
        <note>ligand shared between dimeric partners</note>
    </ligand>
</feature>
<feature type="domain" description="PurM-like C-terminal" evidence="11">
    <location>
        <begin position="171"/>
        <end position="342"/>
    </location>
</feature>
<evidence type="ECO:0000256" key="7">
    <source>
        <dbReference type="ARBA" id="ARBA00022842"/>
    </source>
</evidence>
<feature type="binding site" evidence="9">
    <location>
        <position position="53"/>
    </location>
    <ligand>
        <name>Mg(2+)</name>
        <dbReference type="ChEBI" id="CHEBI:18420"/>
    </ligand>
</feature>
<gene>
    <name evidence="9 12" type="primary">selD</name>
    <name evidence="12" type="ORF">E6K71_05785</name>
</gene>
<reference evidence="12 13" key="1">
    <citation type="journal article" date="2019" name="Nat. Microbiol.">
        <title>Mediterranean grassland soil C-N compound turnover is dependent on rainfall and depth, and is mediated by genomically divergent microorganisms.</title>
        <authorList>
            <person name="Diamond S."/>
            <person name="Andeer P.F."/>
            <person name="Li Z."/>
            <person name="Crits-Christoph A."/>
            <person name="Burstein D."/>
            <person name="Anantharaman K."/>
            <person name="Lane K.R."/>
            <person name="Thomas B.C."/>
            <person name="Pan C."/>
            <person name="Northen T.R."/>
            <person name="Banfield J.F."/>
        </authorList>
    </citation>
    <scope>NUCLEOTIDE SEQUENCE [LARGE SCALE GENOMIC DNA]</scope>
    <source>
        <strain evidence="12">WS_1</strain>
    </source>
</reference>
<name>A0A538SCQ5_UNCEI</name>
<evidence type="ECO:0000256" key="9">
    <source>
        <dbReference type="HAMAP-Rule" id="MF_00625"/>
    </source>
</evidence>
<feature type="site" description="Important for catalytic activity" evidence="9">
    <location>
        <position position="22"/>
    </location>
</feature>
<dbReference type="Gene3D" id="3.30.1330.10">
    <property type="entry name" value="PurM-like, N-terminal domain"/>
    <property type="match status" value="1"/>
</dbReference>
<feature type="binding site" description="in other chain" evidence="9">
    <location>
        <position position="22"/>
    </location>
    <ligand>
        <name>ATP</name>
        <dbReference type="ChEBI" id="CHEBI:30616"/>
        <note>ligand shared between dimeric partners</note>
    </ligand>
</feature>
<dbReference type="HAMAP" id="MF_00625">
    <property type="entry name" value="SelD"/>
    <property type="match status" value="1"/>
</dbReference>
<keyword evidence="2 9" id="KW-0808">Transferase</keyword>
<evidence type="ECO:0000256" key="8">
    <source>
        <dbReference type="ARBA" id="ARBA00023266"/>
    </source>
</evidence>
<dbReference type="GO" id="GO:0005737">
    <property type="term" value="C:cytoplasm"/>
    <property type="evidence" value="ECO:0007669"/>
    <property type="project" value="TreeGrafter"/>
</dbReference>
<comment type="catalytic activity">
    <reaction evidence="9">
        <text>hydrogenselenide + ATP + H2O = selenophosphate + AMP + phosphate + 2 H(+)</text>
        <dbReference type="Rhea" id="RHEA:18737"/>
        <dbReference type="ChEBI" id="CHEBI:15377"/>
        <dbReference type="ChEBI" id="CHEBI:15378"/>
        <dbReference type="ChEBI" id="CHEBI:16144"/>
        <dbReference type="ChEBI" id="CHEBI:29317"/>
        <dbReference type="ChEBI" id="CHEBI:30616"/>
        <dbReference type="ChEBI" id="CHEBI:43474"/>
        <dbReference type="ChEBI" id="CHEBI:456215"/>
        <dbReference type="EC" id="2.7.9.3"/>
    </reaction>
</comment>
<accession>A0A538SCQ5</accession>
<proteinExistence type="inferred from homology"/>
<dbReference type="InterPro" id="IPR016188">
    <property type="entry name" value="PurM-like_N"/>
</dbReference>
<dbReference type="FunFam" id="3.90.650.10:FF:000004">
    <property type="entry name" value="Selenide, water dikinase"/>
    <property type="match status" value="1"/>
</dbReference>
<dbReference type="NCBIfam" id="TIGR00476">
    <property type="entry name" value="selD"/>
    <property type="match status" value="1"/>
</dbReference>
<comment type="subunit">
    <text evidence="9">Homodimer.</text>
</comment>
<sequence length="350" mass="37126">MQAPRETVRLTEQVSCSGCAAKLSPVDLKDVLSVLSGAPKAKGVLVGPDTWDDAGVFRISPTRALVQTVDFFTPMVNDPFEFGRIAATNALSDVYAMGGTPTTALSIVCYPESGDMSILRDILRGGAETLKRARVALMGGHSVRDKEIKFGFAVTGEVHPKRIVSNAGARRGDLLVLTKPLGVGILATALKQRLLSEELLRRMTEQMTTLNRAAGEAMKAVRVSAATDVTGFGLLGHALNVARASRKTLRFWSAAVPVLPGVIEFASRDVVPGGLISNTAYVAPHVAFGEGVPETLRKVFADPQTSGGLLIAVPPSRGDALLRRLKRAKVEAAVIGEVLARRSRPLEVAA</sequence>
<feature type="binding site" description="in other chain" evidence="9">
    <location>
        <begin position="50"/>
        <end position="52"/>
    </location>
    <ligand>
        <name>ATP</name>
        <dbReference type="ChEBI" id="CHEBI:30616"/>
        <note>ligand shared between dimeric partners</note>
    </ligand>
</feature>
<evidence type="ECO:0000256" key="5">
    <source>
        <dbReference type="ARBA" id="ARBA00022777"/>
    </source>
</evidence>
<evidence type="ECO:0000259" key="10">
    <source>
        <dbReference type="Pfam" id="PF00586"/>
    </source>
</evidence>
<keyword evidence="5 9" id="KW-0418">Kinase</keyword>
<dbReference type="GO" id="GO:0016260">
    <property type="term" value="P:selenocysteine biosynthetic process"/>
    <property type="evidence" value="ECO:0007669"/>
    <property type="project" value="InterPro"/>
</dbReference>
<dbReference type="PANTHER" id="PTHR10256">
    <property type="entry name" value="SELENIDE, WATER DIKINASE"/>
    <property type="match status" value="1"/>
</dbReference>
<evidence type="ECO:0000259" key="11">
    <source>
        <dbReference type="Pfam" id="PF02769"/>
    </source>
</evidence>
<comment type="similarity">
    <text evidence="1 9">Belongs to the selenophosphate synthase 1 family. Class I subfamily.</text>
</comment>
<evidence type="ECO:0000256" key="2">
    <source>
        <dbReference type="ARBA" id="ARBA00022679"/>
    </source>
</evidence>
<dbReference type="InterPro" id="IPR004536">
    <property type="entry name" value="SPS/SelD"/>
</dbReference>
<dbReference type="PANTHER" id="PTHR10256:SF0">
    <property type="entry name" value="INACTIVE SELENIDE, WATER DIKINASE-LIKE PROTEIN-RELATED"/>
    <property type="match status" value="1"/>
</dbReference>
<keyword evidence="7 9" id="KW-0460">Magnesium</keyword>
<feature type="binding site" description="in other chain" evidence="9">
    <location>
        <position position="70"/>
    </location>
    <ligand>
        <name>ATP</name>
        <dbReference type="ChEBI" id="CHEBI:30616"/>
        <note>ligand shared between dimeric partners</note>
    </ligand>
</feature>
<dbReference type="Pfam" id="PF02769">
    <property type="entry name" value="AIRS_C"/>
    <property type="match status" value="1"/>
</dbReference>
<feature type="binding site" evidence="9">
    <location>
        <begin position="140"/>
        <end position="142"/>
    </location>
    <ligand>
        <name>ATP</name>
        <dbReference type="ChEBI" id="CHEBI:30616"/>
        <note>ligand shared between dimeric partners</note>
    </ligand>
</feature>
<dbReference type="GO" id="GO:0005524">
    <property type="term" value="F:ATP binding"/>
    <property type="evidence" value="ECO:0007669"/>
    <property type="project" value="UniProtKB-UniRule"/>
</dbReference>
<protein>
    <recommendedName>
        <fullName evidence="9">Selenide, water dikinase</fullName>
        <ecNumber evidence="9">2.7.9.3</ecNumber>
    </recommendedName>
    <alternativeName>
        <fullName evidence="9">Selenium donor protein</fullName>
    </alternativeName>
    <alternativeName>
        <fullName evidence="9">Selenophosphate synthase</fullName>
    </alternativeName>
</protein>
<organism evidence="12 13">
    <name type="scientific">Eiseniibacteriota bacterium</name>
    <dbReference type="NCBI Taxonomy" id="2212470"/>
    <lineage>
        <taxon>Bacteria</taxon>
        <taxon>Candidatus Eiseniibacteriota</taxon>
    </lineage>
</organism>
<dbReference type="Pfam" id="PF00586">
    <property type="entry name" value="AIRS"/>
    <property type="match status" value="1"/>
</dbReference>
<evidence type="ECO:0000256" key="4">
    <source>
        <dbReference type="ARBA" id="ARBA00022741"/>
    </source>
</evidence>
<evidence type="ECO:0000313" key="13">
    <source>
        <dbReference type="Proteomes" id="UP000316292"/>
    </source>
</evidence>
<comment type="function">
    <text evidence="9">Synthesizes selenophosphate from selenide and ATP.</text>
</comment>
<dbReference type="InterPro" id="IPR010918">
    <property type="entry name" value="PurM-like_C_dom"/>
</dbReference>
<dbReference type="InterPro" id="IPR036676">
    <property type="entry name" value="PurM-like_C_sf"/>
</dbReference>
<feature type="binding site" evidence="9">
    <location>
        <position position="93"/>
    </location>
    <ligand>
        <name>Mg(2+)</name>
        <dbReference type="ChEBI" id="CHEBI:18420"/>
    </ligand>
</feature>
<keyword evidence="3 9" id="KW-0479">Metal-binding</keyword>
<comment type="caution">
    <text evidence="12">The sequence shown here is derived from an EMBL/GenBank/DDBJ whole genome shotgun (WGS) entry which is preliminary data.</text>
</comment>
<feature type="active site" evidence="9">
    <location>
        <position position="19"/>
    </location>
</feature>
<dbReference type="SUPFAM" id="SSF56042">
    <property type="entry name" value="PurM C-terminal domain-like"/>
    <property type="match status" value="1"/>
</dbReference>
<dbReference type="GO" id="GO:0000287">
    <property type="term" value="F:magnesium ion binding"/>
    <property type="evidence" value="ECO:0007669"/>
    <property type="project" value="UniProtKB-UniRule"/>
</dbReference>
<feature type="binding site" evidence="9">
    <location>
        <position position="228"/>
    </location>
    <ligand>
        <name>Mg(2+)</name>
        <dbReference type="ChEBI" id="CHEBI:18420"/>
    </ligand>
</feature>
<evidence type="ECO:0000256" key="1">
    <source>
        <dbReference type="ARBA" id="ARBA00008026"/>
    </source>
</evidence>
<dbReference type="InterPro" id="IPR023061">
    <property type="entry name" value="SelD_I"/>
</dbReference>
<dbReference type="SUPFAM" id="SSF55326">
    <property type="entry name" value="PurM N-terminal domain-like"/>
    <property type="match status" value="1"/>
</dbReference>
<dbReference type="GO" id="GO:0004756">
    <property type="term" value="F:selenide, water dikinase activity"/>
    <property type="evidence" value="ECO:0007669"/>
    <property type="project" value="UniProtKB-UniRule"/>
</dbReference>
<dbReference type="EMBL" id="VBOR01000061">
    <property type="protein sequence ID" value="TMQ49154.1"/>
    <property type="molecule type" value="Genomic_DNA"/>
</dbReference>
<evidence type="ECO:0000256" key="6">
    <source>
        <dbReference type="ARBA" id="ARBA00022840"/>
    </source>
</evidence>
<comment type="cofactor">
    <cofactor evidence="9">
        <name>Mg(2+)</name>
        <dbReference type="ChEBI" id="CHEBI:18420"/>
    </cofactor>
    <text evidence="9">Binds 1 Mg(2+) ion per monomer.</text>
</comment>
<dbReference type="CDD" id="cd02195">
    <property type="entry name" value="SelD"/>
    <property type="match status" value="1"/>
</dbReference>